<dbReference type="GeneID" id="5017085"/>
<gene>
    <name evidence="1" type="ORF">GSPATT00033756001</name>
</gene>
<dbReference type="InParanoid" id="A0BZD6"/>
<dbReference type="KEGG" id="ptm:GSPATT00033756001"/>
<name>A0BZD6_PARTE</name>
<reference evidence="1 2" key="1">
    <citation type="journal article" date="2006" name="Nature">
        <title>Global trends of whole-genome duplications revealed by the ciliate Paramecium tetraurelia.</title>
        <authorList>
            <consortium name="Genoscope"/>
            <person name="Aury J.-M."/>
            <person name="Jaillon O."/>
            <person name="Duret L."/>
            <person name="Noel B."/>
            <person name="Jubin C."/>
            <person name="Porcel B.M."/>
            <person name="Segurens B."/>
            <person name="Daubin V."/>
            <person name="Anthouard V."/>
            <person name="Aiach N."/>
            <person name="Arnaiz O."/>
            <person name="Billaut A."/>
            <person name="Beisson J."/>
            <person name="Blanc I."/>
            <person name="Bouhouche K."/>
            <person name="Camara F."/>
            <person name="Duharcourt S."/>
            <person name="Guigo R."/>
            <person name="Gogendeau D."/>
            <person name="Katinka M."/>
            <person name="Keller A.-M."/>
            <person name="Kissmehl R."/>
            <person name="Klotz C."/>
            <person name="Koll F."/>
            <person name="Le Moue A."/>
            <person name="Lepere C."/>
            <person name="Malinsky S."/>
            <person name="Nowacki M."/>
            <person name="Nowak J.K."/>
            <person name="Plattner H."/>
            <person name="Poulain J."/>
            <person name="Ruiz F."/>
            <person name="Serrano V."/>
            <person name="Zagulski M."/>
            <person name="Dessen P."/>
            <person name="Betermier M."/>
            <person name="Weissenbach J."/>
            <person name="Scarpelli C."/>
            <person name="Schachter V."/>
            <person name="Sperling L."/>
            <person name="Meyer E."/>
            <person name="Cohen J."/>
            <person name="Wincker P."/>
        </authorList>
    </citation>
    <scope>NUCLEOTIDE SEQUENCE [LARGE SCALE GENOMIC DNA]</scope>
    <source>
        <strain evidence="1 2">Stock d4-2</strain>
    </source>
</reference>
<proteinExistence type="predicted"/>
<organism evidence="1 2">
    <name type="scientific">Paramecium tetraurelia</name>
    <dbReference type="NCBI Taxonomy" id="5888"/>
    <lineage>
        <taxon>Eukaryota</taxon>
        <taxon>Sar</taxon>
        <taxon>Alveolata</taxon>
        <taxon>Ciliophora</taxon>
        <taxon>Intramacronucleata</taxon>
        <taxon>Oligohymenophorea</taxon>
        <taxon>Peniculida</taxon>
        <taxon>Parameciidae</taxon>
        <taxon>Paramecium</taxon>
    </lineage>
</organism>
<dbReference type="EMBL" id="CT868029">
    <property type="protein sequence ID" value="CAK63903.1"/>
    <property type="molecule type" value="Genomic_DNA"/>
</dbReference>
<dbReference type="HOGENOM" id="CLU_1879422_0_0_1"/>
<keyword evidence="2" id="KW-1185">Reference proteome</keyword>
<accession>A0BZD6</accession>
<sequence length="136" mass="16437">MSYKLSIKAVVFCVKFTAYLFYYNSQQLVSLYVKDIGCDSRLLENETLQQQAINGCFYVYMKTSKISQLSGKFLRRISITQFSKEINKLQSLKRLFQEKNVILKQGFRCQKFKIYEQYKQSYYFYVVEERYKYDQN</sequence>
<dbReference type="Proteomes" id="UP000000600">
    <property type="component" value="Unassembled WGS sequence"/>
</dbReference>
<evidence type="ECO:0000313" key="1">
    <source>
        <dbReference type="EMBL" id="CAK63903.1"/>
    </source>
</evidence>
<evidence type="ECO:0000313" key="2">
    <source>
        <dbReference type="Proteomes" id="UP000000600"/>
    </source>
</evidence>
<protein>
    <recommendedName>
        <fullName evidence="3">Transmembrane protein</fullName>
    </recommendedName>
</protein>
<evidence type="ECO:0008006" key="3">
    <source>
        <dbReference type="Google" id="ProtNLM"/>
    </source>
</evidence>
<dbReference type="RefSeq" id="XP_001431301.1">
    <property type="nucleotide sequence ID" value="XM_001431264.1"/>
</dbReference>
<dbReference type="AlphaFoldDB" id="A0BZD6"/>